<dbReference type="Proteomes" id="UP001149079">
    <property type="component" value="Unassembled WGS sequence"/>
</dbReference>
<reference evidence="2" key="2">
    <citation type="journal article" date="2023" name="IMA Fungus">
        <title>Comparative genomic study of the Penicillium genus elucidates a diverse pangenome and 15 lateral gene transfer events.</title>
        <authorList>
            <person name="Petersen C."/>
            <person name="Sorensen T."/>
            <person name="Nielsen M.R."/>
            <person name="Sondergaard T.E."/>
            <person name="Sorensen J.L."/>
            <person name="Fitzpatrick D.A."/>
            <person name="Frisvad J.C."/>
            <person name="Nielsen K.L."/>
        </authorList>
    </citation>
    <scope>NUCLEOTIDE SEQUENCE</scope>
    <source>
        <strain evidence="2">IBT 22155</strain>
    </source>
</reference>
<feature type="compositionally biased region" description="Acidic residues" evidence="1">
    <location>
        <begin position="77"/>
        <end position="87"/>
    </location>
</feature>
<proteinExistence type="predicted"/>
<accession>A0A9W9L1S5</accession>
<gene>
    <name evidence="2" type="ORF">N7515_007565</name>
</gene>
<dbReference type="EMBL" id="JAPQKL010000005">
    <property type="protein sequence ID" value="KAJ5131526.1"/>
    <property type="molecule type" value="Genomic_DNA"/>
</dbReference>
<evidence type="ECO:0000313" key="3">
    <source>
        <dbReference type="Proteomes" id="UP001149079"/>
    </source>
</evidence>
<comment type="caution">
    <text evidence="2">The sequence shown here is derived from an EMBL/GenBank/DDBJ whole genome shotgun (WGS) entry which is preliminary data.</text>
</comment>
<reference evidence="2" key="1">
    <citation type="submission" date="2022-11" db="EMBL/GenBank/DDBJ databases">
        <authorList>
            <person name="Petersen C."/>
        </authorList>
    </citation>
    <scope>NUCLEOTIDE SEQUENCE</scope>
    <source>
        <strain evidence="2">IBT 22155</strain>
    </source>
</reference>
<name>A0A9W9L1S5_9EURO</name>
<evidence type="ECO:0000256" key="1">
    <source>
        <dbReference type="SAM" id="MobiDB-lite"/>
    </source>
</evidence>
<dbReference type="AlphaFoldDB" id="A0A9W9L1S5"/>
<evidence type="ECO:0000313" key="2">
    <source>
        <dbReference type="EMBL" id="KAJ5131526.1"/>
    </source>
</evidence>
<dbReference type="RefSeq" id="XP_056521905.1">
    <property type="nucleotide sequence ID" value="XM_056668309.1"/>
</dbReference>
<keyword evidence="3" id="KW-1185">Reference proteome</keyword>
<organism evidence="2 3">
    <name type="scientific">Penicillium bovifimosum</name>
    <dbReference type="NCBI Taxonomy" id="126998"/>
    <lineage>
        <taxon>Eukaryota</taxon>
        <taxon>Fungi</taxon>
        <taxon>Dikarya</taxon>
        <taxon>Ascomycota</taxon>
        <taxon>Pezizomycotina</taxon>
        <taxon>Eurotiomycetes</taxon>
        <taxon>Eurotiomycetidae</taxon>
        <taxon>Eurotiales</taxon>
        <taxon>Aspergillaceae</taxon>
        <taxon>Penicillium</taxon>
    </lineage>
</organism>
<protein>
    <submittedName>
        <fullName evidence="2">Uncharacterized protein</fullName>
    </submittedName>
</protein>
<feature type="region of interest" description="Disordered" evidence="1">
    <location>
        <begin position="58"/>
        <end position="87"/>
    </location>
</feature>
<dbReference type="GeneID" id="81407479"/>
<sequence length="87" mass="9351">MLVFMESPATGPRCLSHQSQLLNKPPVLISQEAAGLSRLKSQSHLLHITVTSDYDMDTDRHTYRGVSPPATSADAGIDTDEEDGGQG</sequence>